<dbReference type="Gene3D" id="2.170.130.10">
    <property type="entry name" value="TonB-dependent receptor, plug domain"/>
    <property type="match status" value="1"/>
</dbReference>
<evidence type="ECO:0000256" key="3">
    <source>
        <dbReference type="ARBA" id="ARBA00023237"/>
    </source>
</evidence>
<comment type="subcellular location">
    <subcellularLocation>
        <location evidence="1">Cell outer membrane</location>
    </subcellularLocation>
</comment>
<gene>
    <name evidence="7" type="ORF">GCM10011403_13850</name>
</gene>
<feature type="domain" description="TonB-dependent receptor plug" evidence="6">
    <location>
        <begin position="46"/>
        <end position="127"/>
    </location>
</feature>
<evidence type="ECO:0000313" key="7">
    <source>
        <dbReference type="EMBL" id="GGG57788.1"/>
    </source>
</evidence>
<dbReference type="InterPro" id="IPR036942">
    <property type="entry name" value="Beta-barrel_TonB_sf"/>
</dbReference>
<dbReference type="SUPFAM" id="SSF56935">
    <property type="entry name" value="Porins"/>
    <property type="match status" value="1"/>
</dbReference>
<feature type="signal peptide" evidence="5">
    <location>
        <begin position="1"/>
        <end position="36"/>
    </location>
</feature>
<evidence type="ECO:0000313" key="8">
    <source>
        <dbReference type="Proteomes" id="UP000627715"/>
    </source>
</evidence>
<reference evidence="7" key="2">
    <citation type="submission" date="2020-09" db="EMBL/GenBank/DDBJ databases">
        <authorList>
            <person name="Sun Q."/>
            <person name="Zhou Y."/>
        </authorList>
    </citation>
    <scope>NUCLEOTIDE SEQUENCE</scope>
    <source>
        <strain evidence="7">CGMCC 1.15425</strain>
    </source>
</reference>
<accession>A0A917LUR9</accession>
<evidence type="ECO:0000256" key="1">
    <source>
        <dbReference type="ARBA" id="ARBA00004442"/>
    </source>
</evidence>
<dbReference type="InterPro" id="IPR012910">
    <property type="entry name" value="Plug_dom"/>
</dbReference>
<name>A0A917LUR9_9GAMM</name>
<dbReference type="Pfam" id="PF07715">
    <property type="entry name" value="Plug"/>
    <property type="match status" value="1"/>
</dbReference>
<keyword evidence="7" id="KW-0675">Receptor</keyword>
<keyword evidence="2" id="KW-0472">Membrane</keyword>
<evidence type="ECO:0000256" key="5">
    <source>
        <dbReference type="SAM" id="SignalP"/>
    </source>
</evidence>
<keyword evidence="5" id="KW-0732">Signal</keyword>
<proteinExistence type="predicted"/>
<dbReference type="Proteomes" id="UP000627715">
    <property type="component" value="Unassembled WGS sequence"/>
</dbReference>
<dbReference type="AlphaFoldDB" id="A0A917LUR9"/>
<dbReference type="EMBL" id="BMIY01000005">
    <property type="protein sequence ID" value="GGG57788.1"/>
    <property type="molecule type" value="Genomic_DNA"/>
</dbReference>
<protein>
    <submittedName>
        <fullName evidence="7">TonB-dependent receptor</fullName>
    </submittedName>
</protein>
<keyword evidence="8" id="KW-1185">Reference proteome</keyword>
<sequence>MSSKEFISPSLQGGFRISALCLALFASTSASTLVSAQPEDAEGEDSTIVYEASYFTDYNPVSVNDMIDRIPGVSISGNSGGRGLGSGGDLLINGQRLAGKDNSPRDQLSRIAAREVERIEIIRGTSGELAVRGSGQVVNIVLQNTGTRASTSVEVSSDLHRQDGTLQPGASISHSRQSGGLSMMFNLLADPKYSYQEGTEYSTDGALNPTQTMEQFYTRDRMNYQASTTVGYRYDQHRMQVNALYGMSDHPVDLERHFYQPDMPATMDRQERETNEYEQNNWEVGGDYEYSFANGSRALMLFVVNDQTDDRIFDRFNNDSPANMASEEKVMFIDSDERTRERIVQGNYNWSLSDYQDMQLGLERAQTILDTKLLLGKNTGDEAPSAEYGGLRPAFSASNQGTTVEEMRYEGFAVHNWTLNDRMTLESSLEYETSEITQSGEVTMAREFSFWKPSIDYRFNITSDLQLRATIQRQIQQLSFDNFSASANTSDPDRDTDAGNPELVPTKETRYELTLEYRLPEDAGVVSSRFFFRDLTDQIGLIDATVEPESPLSASGNIGDAERWGVYLDGSTRLGAIGAPDALISSSLYLFDSAVTNPFLGSTERINGRGRFSLGFRHDITDWNLNYGFDYQKPFNGGEKEIEVSYIDWDRNPTSLTMFVSTVLFDDVTFRLESNNTLDDDSCRYRQRYNGHVSSGDISEIENFCWGGGQKLALKVRTTF</sequence>
<reference evidence="7" key="1">
    <citation type="journal article" date="2014" name="Int. J. Syst. Evol. Microbiol.">
        <title>Complete genome sequence of Corynebacterium casei LMG S-19264T (=DSM 44701T), isolated from a smear-ripened cheese.</title>
        <authorList>
            <consortium name="US DOE Joint Genome Institute (JGI-PGF)"/>
            <person name="Walter F."/>
            <person name="Albersmeier A."/>
            <person name="Kalinowski J."/>
            <person name="Ruckert C."/>
        </authorList>
    </citation>
    <scope>NUCLEOTIDE SEQUENCE</scope>
    <source>
        <strain evidence="7">CGMCC 1.15425</strain>
    </source>
</reference>
<feature type="region of interest" description="Disordered" evidence="4">
    <location>
        <begin position="484"/>
        <end position="505"/>
    </location>
</feature>
<comment type="caution">
    <text evidence="7">The sequence shown here is derived from an EMBL/GenBank/DDBJ whole genome shotgun (WGS) entry which is preliminary data.</text>
</comment>
<dbReference type="GO" id="GO:0009279">
    <property type="term" value="C:cell outer membrane"/>
    <property type="evidence" value="ECO:0007669"/>
    <property type="project" value="UniProtKB-SubCell"/>
</dbReference>
<organism evidence="7 8">
    <name type="scientific">Pseudohongiella nitratireducens</name>
    <dbReference type="NCBI Taxonomy" id="1768907"/>
    <lineage>
        <taxon>Bacteria</taxon>
        <taxon>Pseudomonadati</taxon>
        <taxon>Pseudomonadota</taxon>
        <taxon>Gammaproteobacteria</taxon>
        <taxon>Pseudomonadales</taxon>
        <taxon>Pseudohongiellaceae</taxon>
        <taxon>Pseudohongiella</taxon>
    </lineage>
</organism>
<keyword evidence="3" id="KW-0998">Cell outer membrane</keyword>
<feature type="region of interest" description="Disordered" evidence="4">
    <location>
        <begin position="153"/>
        <end position="172"/>
    </location>
</feature>
<evidence type="ECO:0000259" key="6">
    <source>
        <dbReference type="Pfam" id="PF07715"/>
    </source>
</evidence>
<dbReference type="OrthoDB" id="9764669at2"/>
<dbReference type="RefSeq" id="WP_068813171.1">
    <property type="nucleotide sequence ID" value="NZ_BMIY01000005.1"/>
</dbReference>
<evidence type="ECO:0000256" key="2">
    <source>
        <dbReference type="ARBA" id="ARBA00023136"/>
    </source>
</evidence>
<dbReference type="InterPro" id="IPR037066">
    <property type="entry name" value="Plug_dom_sf"/>
</dbReference>
<dbReference type="Gene3D" id="2.40.170.20">
    <property type="entry name" value="TonB-dependent receptor, beta-barrel domain"/>
    <property type="match status" value="1"/>
</dbReference>
<evidence type="ECO:0000256" key="4">
    <source>
        <dbReference type="SAM" id="MobiDB-lite"/>
    </source>
</evidence>
<feature type="chain" id="PRO_5037941497" evidence="5">
    <location>
        <begin position="37"/>
        <end position="720"/>
    </location>
</feature>